<evidence type="ECO:0000256" key="11">
    <source>
        <dbReference type="ARBA" id="ARBA00023160"/>
    </source>
</evidence>
<dbReference type="GO" id="GO:0030497">
    <property type="term" value="P:fatty acid elongation"/>
    <property type="evidence" value="ECO:0007669"/>
    <property type="project" value="TreeGrafter"/>
</dbReference>
<evidence type="ECO:0000256" key="1">
    <source>
        <dbReference type="ARBA" id="ARBA00004141"/>
    </source>
</evidence>
<keyword evidence="10 14" id="KW-0472">Membrane</keyword>
<comment type="caution">
    <text evidence="15">The sequence shown here is derived from an EMBL/GenBank/DDBJ whole genome shotgun (WGS) entry which is preliminary data.</text>
</comment>
<evidence type="ECO:0000256" key="6">
    <source>
        <dbReference type="ARBA" id="ARBA00022692"/>
    </source>
</evidence>
<comment type="pathway">
    <text evidence="2 14">Lipid metabolism; fatty acid biosynthesis.</text>
</comment>
<evidence type="ECO:0000256" key="9">
    <source>
        <dbReference type="ARBA" id="ARBA00023098"/>
    </source>
</evidence>
<comment type="catalytic activity">
    <reaction evidence="13 14">
        <text>a very-long-chain (3R)-3-hydroxyacyl-CoA = a very-long-chain (2E)-enoyl-CoA + H2O</text>
        <dbReference type="Rhea" id="RHEA:45812"/>
        <dbReference type="ChEBI" id="CHEBI:15377"/>
        <dbReference type="ChEBI" id="CHEBI:83728"/>
        <dbReference type="ChEBI" id="CHEBI:85440"/>
        <dbReference type="EC" id="4.2.1.134"/>
    </reaction>
</comment>
<gene>
    <name evidence="15" type="ORF">N7458_009436</name>
</gene>
<accession>A0AAD6BWQ8</accession>
<evidence type="ECO:0000256" key="10">
    <source>
        <dbReference type="ARBA" id="ARBA00023136"/>
    </source>
</evidence>
<dbReference type="Pfam" id="PF04387">
    <property type="entry name" value="PTPLA"/>
    <property type="match status" value="1"/>
</dbReference>
<comment type="subcellular location">
    <subcellularLocation>
        <location evidence="14">Endoplasmic reticulum membrane</location>
        <topology evidence="14">Multi-pass membrane protein</topology>
    </subcellularLocation>
    <subcellularLocation>
        <location evidence="1">Membrane</location>
        <topology evidence="1">Multi-pass membrane protein</topology>
    </subcellularLocation>
</comment>
<dbReference type="PANTHER" id="PTHR11035:SF3">
    <property type="entry name" value="VERY-LONG-CHAIN (3R)-3-HYDROXYACYL-COA DEHYDRATASE"/>
    <property type="match status" value="1"/>
</dbReference>
<dbReference type="AlphaFoldDB" id="A0AAD6BWQ8"/>
<reference evidence="15" key="1">
    <citation type="submission" date="2022-12" db="EMBL/GenBank/DDBJ databases">
        <authorList>
            <person name="Petersen C."/>
        </authorList>
    </citation>
    <scope>NUCLEOTIDE SEQUENCE</scope>
    <source>
        <strain evidence="15">IBT 16125</strain>
    </source>
</reference>
<dbReference type="GO" id="GO:0102158">
    <property type="term" value="F:very-long-chain (3R)-3-hydroxyacyl-CoA dehydratase activity"/>
    <property type="evidence" value="ECO:0007669"/>
    <property type="project" value="UniProtKB-EC"/>
</dbReference>
<evidence type="ECO:0000256" key="8">
    <source>
        <dbReference type="ARBA" id="ARBA00022989"/>
    </source>
</evidence>
<keyword evidence="12 14" id="KW-0456">Lyase</keyword>
<dbReference type="Proteomes" id="UP001213681">
    <property type="component" value="Unassembled WGS sequence"/>
</dbReference>
<keyword evidence="11 14" id="KW-0275">Fatty acid biosynthesis</keyword>
<comment type="caution">
    <text evidence="14">Lacks conserved residue(s) required for the propagation of feature annotation.</text>
</comment>
<evidence type="ECO:0000256" key="4">
    <source>
        <dbReference type="ARBA" id="ARBA00013122"/>
    </source>
</evidence>
<keyword evidence="16" id="KW-1185">Reference proteome</keyword>
<keyword evidence="6 14" id="KW-0812">Transmembrane</keyword>
<protein>
    <recommendedName>
        <fullName evidence="4 14">Very-long-chain (3R)-3-hydroxyacyl-CoA dehydratase</fullName>
        <ecNumber evidence="4 14">4.2.1.134</ecNumber>
    </recommendedName>
</protein>
<keyword evidence="5 14" id="KW-0444">Lipid biosynthesis</keyword>
<evidence type="ECO:0000313" key="16">
    <source>
        <dbReference type="Proteomes" id="UP001213681"/>
    </source>
</evidence>
<evidence type="ECO:0000256" key="12">
    <source>
        <dbReference type="ARBA" id="ARBA00023239"/>
    </source>
</evidence>
<comment type="similarity">
    <text evidence="3 14">Belongs to the very long-chain fatty acids dehydratase HACD family.</text>
</comment>
<dbReference type="GeneID" id="81603061"/>
<dbReference type="GO" id="GO:0005789">
    <property type="term" value="C:endoplasmic reticulum membrane"/>
    <property type="evidence" value="ECO:0007669"/>
    <property type="project" value="UniProtKB-SubCell"/>
</dbReference>
<sequence length="199" mass="22320">MEHMSLLHSQSRPRSPCLQQPLLNLQHNLQPLLLATQSLAFLEVLHSVVGIVRASFFTTAIQVASRLLVVWGVLTPFGGEIVGARGTQVGDYAYLGCVGAWGITEVIRYGYFAITLCGGNVPAWWTWLRYNTFYVLYPIGITSEWTLIFKALGPAGDLSPLFQYILIAVLVIYFPGTYILYTHMIAQRRKVLRGKKRTD</sequence>
<keyword evidence="9 14" id="KW-0443">Lipid metabolism</keyword>
<organism evidence="15 16">
    <name type="scientific">Penicillium daleae</name>
    <dbReference type="NCBI Taxonomy" id="63821"/>
    <lineage>
        <taxon>Eukaryota</taxon>
        <taxon>Fungi</taxon>
        <taxon>Dikarya</taxon>
        <taxon>Ascomycota</taxon>
        <taxon>Pezizomycotina</taxon>
        <taxon>Eurotiomycetes</taxon>
        <taxon>Eurotiomycetidae</taxon>
        <taxon>Eurotiales</taxon>
        <taxon>Aspergillaceae</taxon>
        <taxon>Penicillium</taxon>
    </lineage>
</organism>
<evidence type="ECO:0000256" key="14">
    <source>
        <dbReference type="RuleBase" id="RU363109"/>
    </source>
</evidence>
<dbReference type="GO" id="GO:0030148">
    <property type="term" value="P:sphingolipid biosynthetic process"/>
    <property type="evidence" value="ECO:0007669"/>
    <property type="project" value="TreeGrafter"/>
</dbReference>
<keyword evidence="8 14" id="KW-1133">Transmembrane helix</keyword>
<dbReference type="PANTHER" id="PTHR11035">
    <property type="entry name" value="VERY-LONG-CHAIN (3R)-3-HYDROXYACYL-COA DEHYDRATASE"/>
    <property type="match status" value="1"/>
</dbReference>
<proteinExistence type="inferred from homology"/>
<feature type="transmembrane region" description="Helical" evidence="14">
    <location>
        <begin position="161"/>
        <end position="181"/>
    </location>
</feature>
<evidence type="ECO:0000256" key="3">
    <source>
        <dbReference type="ARBA" id="ARBA00007811"/>
    </source>
</evidence>
<dbReference type="InterPro" id="IPR007482">
    <property type="entry name" value="Tyr_Pase-like_PTPLA"/>
</dbReference>
<dbReference type="EC" id="4.2.1.134" evidence="4 14"/>
<name>A0AAD6BWQ8_9EURO</name>
<dbReference type="EMBL" id="JAPVEA010000008">
    <property type="protein sequence ID" value="KAJ5438438.1"/>
    <property type="molecule type" value="Genomic_DNA"/>
</dbReference>
<comment type="function">
    <text evidence="14">Catalyzes the third of the four reactions of the long-chain fatty acids elongation cycle. This endoplasmic reticulum-bound enzymatic process, allows the addition of two carbons to the chain of long- and very long-chain fatty acids/VLCFAs per cycle. This enzyme catalyzes the dehydration of the 3-hydroxyacyl-CoA intermediate into trans-2,3-enoyl-CoA, within each cycle of fatty acid elongation. Thereby, it participates to the production of VLCFAs of different chain lengths that are involved in multiple biological processes as precursors of membrane lipids and lipid mediators.</text>
</comment>
<evidence type="ECO:0000256" key="2">
    <source>
        <dbReference type="ARBA" id="ARBA00005194"/>
    </source>
</evidence>
<evidence type="ECO:0000313" key="15">
    <source>
        <dbReference type="EMBL" id="KAJ5438438.1"/>
    </source>
</evidence>
<evidence type="ECO:0000256" key="7">
    <source>
        <dbReference type="ARBA" id="ARBA00022832"/>
    </source>
</evidence>
<keyword evidence="14" id="KW-0256">Endoplasmic reticulum</keyword>
<reference evidence="15" key="2">
    <citation type="journal article" date="2023" name="IMA Fungus">
        <title>Comparative genomic study of the Penicillium genus elucidates a diverse pangenome and 15 lateral gene transfer events.</title>
        <authorList>
            <person name="Petersen C."/>
            <person name="Sorensen T."/>
            <person name="Nielsen M.R."/>
            <person name="Sondergaard T.E."/>
            <person name="Sorensen J.L."/>
            <person name="Fitzpatrick D.A."/>
            <person name="Frisvad J.C."/>
            <person name="Nielsen K.L."/>
        </authorList>
    </citation>
    <scope>NUCLEOTIDE SEQUENCE</scope>
    <source>
        <strain evidence="15">IBT 16125</strain>
    </source>
</reference>
<dbReference type="RefSeq" id="XP_056761667.1">
    <property type="nucleotide sequence ID" value="XM_056912818.1"/>
</dbReference>
<evidence type="ECO:0000256" key="5">
    <source>
        <dbReference type="ARBA" id="ARBA00022516"/>
    </source>
</evidence>
<evidence type="ECO:0000256" key="13">
    <source>
        <dbReference type="ARBA" id="ARBA00036671"/>
    </source>
</evidence>
<keyword evidence="7 14" id="KW-0276">Fatty acid metabolism</keyword>
<dbReference type="GO" id="GO:0042761">
    <property type="term" value="P:very long-chain fatty acid biosynthetic process"/>
    <property type="evidence" value="ECO:0007669"/>
    <property type="project" value="TreeGrafter"/>
</dbReference>